<reference evidence="1" key="1">
    <citation type="journal article" date="2021" name="Mol. Ecol. Resour.">
        <title>Apolygus lucorum genome provides insights into omnivorousness and mesophyll feeding.</title>
        <authorList>
            <person name="Liu Y."/>
            <person name="Liu H."/>
            <person name="Wang H."/>
            <person name="Huang T."/>
            <person name="Liu B."/>
            <person name="Yang B."/>
            <person name="Yin L."/>
            <person name="Li B."/>
            <person name="Zhang Y."/>
            <person name="Zhang S."/>
            <person name="Jiang F."/>
            <person name="Zhang X."/>
            <person name="Ren Y."/>
            <person name="Wang B."/>
            <person name="Wang S."/>
            <person name="Lu Y."/>
            <person name="Wu K."/>
            <person name="Fan W."/>
            <person name="Wang G."/>
        </authorList>
    </citation>
    <scope>NUCLEOTIDE SEQUENCE</scope>
    <source>
        <strain evidence="1">12Hb</strain>
    </source>
</reference>
<evidence type="ECO:0000313" key="1">
    <source>
        <dbReference type="EMBL" id="KAF6211010.1"/>
    </source>
</evidence>
<gene>
    <name evidence="1" type="ORF">GE061_014123</name>
</gene>
<name>A0A8S9XPP4_APOLU</name>
<dbReference type="Proteomes" id="UP000466442">
    <property type="component" value="Linkage Group LG5"/>
</dbReference>
<organism evidence="1 2">
    <name type="scientific">Apolygus lucorum</name>
    <name type="common">Small green plant bug</name>
    <name type="synonym">Lygocoris lucorum</name>
    <dbReference type="NCBI Taxonomy" id="248454"/>
    <lineage>
        <taxon>Eukaryota</taxon>
        <taxon>Metazoa</taxon>
        <taxon>Ecdysozoa</taxon>
        <taxon>Arthropoda</taxon>
        <taxon>Hexapoda</taxon>
        <taxon>Insecta</taxon>
        <taxon>Pterygota</taxon>
        <taxon>Neoptera</taxon>
        <taxon>Paraneoptera</taxon>
        <taxon>Hemiptera</taxon>
        <taxon>Heteroptera</taxon>
        <taxon>Panheteroptera</taxon>
        <taxon>Cimicomorpha</taxon>
        <taxon>Miridae</taxon>
        <taxon>Mirini</taxon>
        <taxon>Apolygus</taxon>
    </lineage>
</organism>
<evidence type="ECO:0000313" key="2">
    <source>
        <dbReference type="Proteomes" id="UP000466442"/>
    </source>
</evidence>
<keyword evidence="2" id="KW-1185">Reference proteome</keyword>
<protein>
    <submittedName>
        <fullName evidence="1">Uncharacterized protein</fullName>
    </submittedName>
</protein>
<comment type="caution">
    <text evidence="1">The sequence shown here is derived from an EMBL/GenBank/DDBJ whole genome shotgun (WGS) entry which is preliminary data.</text>
</comment>
<proteinExistence type="predicted"/>
<dbReference type="AlphaFoldDB" id="A0A8S9XPP4"/>
<accession>A0A8S9XPP4</accession>
<dbReference type="EMBL" id="WIXP02000005">
    <property type="protein sequence ID" value="KAF6211010.1"/>
    <property type="molecule type" value="Genomic_DNA"/>
</dbReference>
<sequence length="145" mass="17014">MTWLSWLTLDEGCKTKLNALSHKKGISVFFLTMTQHITEFVFGFILAQTPWPSLANRIFYDLTYREAVLKSEKCRRCAPGRPCMFEAMPKLPYENNYKLEYAEFLTDDELNAKYTGQKDFCDCTPELWGQTHFKETASERMRRGQ</sequence>